<gene>
    <name evidence="2" type="ORF">S01H4_10661</name>
</gene>
<feature type="non-terminal residue" evidence="2">
    <location>
        <position position="1"/>
    </location>
</feature>
<evidence type="ECO:0000313" key="2">
    <source>
        <dbReference type="EMBL" id="GAG66774.1"/>
    </source>
</evidence>
<reference evidence="2" key="1">
    <citation type="journal article" date="2014" name="Front. Microbiol.">
        <title>High frequency of phylogenetically diverse reductive dehalogenase-homologous genes in deep subseafloor sedimentary metagenomes.</title>
        <authorList>
            <person name="Kawai M."/>
            <person name="Futagami T."/>
            <person name="Toyoda A."/>
            <person name="Takaki Y."/>
            <person name="Nishi S."/>
            <person name="Hori S."/>
            <person name="Arai W."/>
            <person name="Tsubouchi T."/>
            <person name="Morono Y."/>
            <person name="Uchiyama I."/>
            <person name="Ito T."/>
            <person name="Fujiyama A."/>
            <person name="Inagaki F."/>
            <person name="Takami H."/>
        </authorList>
    </citation>
    <scope>NUCLEOTIDE SEQUENCE</scope>
    <source>
        <strain evidence="2">Expedition CK06-06</strain>
    </source>
</reference>
<dbReference type="AlphaFoldDB" id="X0ZC12"/>
<accession>X0ZC12</accession>
<dbReference type="EMBL" id="BART01004131">
    <property type="protein sequence ID" value="GAG66774.1"/>
    <property type="molecule type" value="Genomic_DNA"/>
</dbReference>
<dbReference type="Pfam" id="PF00037">
    <property type="entry name" value="Fer4"/>
    <property type="match status" value="1"/>
</dbReference>
<proteinExistence type="predicted"/>
<dbReference type="InterPro" id="IPR017896">
    <property type="entry name" value="4Fe4S_Fe-S-bd"/>
</dbReference>
<evidence type="ECO:0000259" key="1">
    <source>
        <dbReference type="PROSITE" id="PS51379"/>
    </source>
</evidence>
<comment type="caution">
    <text evidence="2">The sequence shown here is derived from an EMBL/GenBank/DDBJ whole genome shotgun (WGS) entry which is preliminary data.</text>
</comment>
<dbReference type="Gene3D" id="3.30.70.20">
    <property type="match status" value="1"/>
</dbReference>
<dbReference type="SUPFAM" id="SSF54862">
    <property type="entry name" value="4Fe-4S ferredoxins"/>
    <property type="match status" value="1"/>
</dbReference>
<feature type="domain" description="4Fe-4S ferredoxin-type" evidence="1">
    <location>
        <begin position="1"/>
        <end position="20"/>
    </location>
</feature>
<protein>
    <recommendedName>
        <fullName evidence="1">4Fe-4S ferredoxin-type domain-containing protein</fullName>
    </recommendedName>
</protein>
<dbReference type="PROSITE" id="PS51379">
    <property type="entry name" value="4FE4S_FER_2"/>
    <property type="match status" value="1"/>
</dbReference>
<organism evidence="2">
    <name type="scientific">marine sediment metagenome</name>
    <dbReference type="NCBI Taxonomy" id="412755"/>
    <lineage>
        <taxon>unclassified sequences</taxon>
        <taxon>metagenomes</taxon>
        <taxon>ecological metagenomes</taxon>
    </lineage>
</organism>
<name>X0ZC12_9ZZZZ</name>
<sequence>KGCGACVAACPTGAIAAKHFTDQQIFAQIEGVLTT</sequence>